<evidence type="ECO:0000256" key="2">
    <source>
        <dbReference type="ARBA" id="ARBA00023277"/>
    </source>
</evidence>
<dbReference type="GO" id="GO:0042802">
    <property type="term" value="F:identical protein binding"/>
    <property type="evidence" value="ECO:0007669"/>
    <property type="project" value="TreeGrafter"/>
</dbReference>
<dbReference type="RefSeq" id="WP_141886647.1">
    <property type="nucleotide sequence ID" value="NZ_BAAAUY010000010.1"/>
</dbReference>
<organism evidence="4 5">
    <name type="scientific">Leucobacter komagatae</name>
    <dbReference type="NCBI Taxonomy" id="55969"/>
    <lineage>
        <taxon>Bacteria</taxon>
        <taxon>Bacillati</taxon>
        <taxon>Actinomycetota</taxon>
        <taxon>Actinomycetes</taxon>
        <taxon>Micrococcales</taxon>
        <taxon>Microbacteriaceae</taxon>
        <taxon>Leucobacter</taxon>
    </lineage>
</organism>
<evidence type="ECO:0000259" key="3">
    <source>
        <dbReference type="Pfam" id="PF01182"/>
    </source>
</evidence>
<evidence type="ECO:0000256" key="1">
    <source>
        <dbReference type="ARBA" id="ARBA00022801"/>
    </source>
</evidence>
<dbReference type="GO" id="GO:0005737">
    <property type="term" value="C:cytoplasm"/>
    <property type="evidence" value="ECO:0007669"/>
    <property type="project" value="TreeGrafter"/>
</dbReference>
<reference evidence="4 5" key="1">
    <citation type="submission" date="2019-06" db="EMBL/GenBank/DDBJ databases">
        <title>Sequencing the genomes of 1000 actinobacteria strains.</title>
        <authorList>
            <person name="Klenk H.-P."/>
        </authorList>
    </citation>
    <scope>NUCLEOTIDE SEQUENCE [LARGE SCALE GENOMIC DNA]</scope>
    <source>
        <strain evidence="4 5">DSM 8803</strain>
    </source>
</reference>
<dbReference type="InterPro" id="IPR018321">
    <property type="entry name" value="Glucosamine6P_isomerase_CS"/>
</dbReference>
<evidence type="ECO:0000313" key="5">
    <source>
        <dbReference type="Proteomes" id="UP000319094"/>
    </source>
</evidence>
<keyword evidence="2" id="KW-0119">Carbohydrate metabolism</keyword>
<dbReference type="PANTHER" id="PTHR11280:SF5">
    <property type="entry name" value="GLUCOSAMINE-6-PHOSPHATE ISOMERASE"/>
    <property type="match status" value="1"/>
</dbReference>
<name>A0A542Y5H0_9MICO</name>
<gene>
    <name evidence="4" type="ORF">FB468_1325</name>
</gene>
<dbReference type="GO" id="GO:0006043">
    <property type="term" value="P:glucosamine catabolic process"/>
    <property type="evidence" value="ECO:0007669"/>
    <property type="project" value="TreeGrafter"/>
</dbReference>
<dbReference type="InterPro" id="IPR004547">
    <property type="entry name" value="Glucosamine6P_isomerase"/>
</dbReference>
<dbReference type="InterPro" id="IPR006148">
    <property type="entry name" value="Glc/Gal-6P_isomerase"/>
</dbReference>
<dbReference type="GO" id="GO:0006046">
    <property type="term" value="P:N-acetylglucosamine catabolic process"/>
    <property type="evidence" value="ECO:0007669"/>
    <property type="project" value="TreeGrafter"/>
</dbReference>
<proteinExistence type="predicted"/>
<dbReference type="Gene3D" id="3.40.50.1360">
    <property type="match status" value="1"/>
</dbReference>
<comment type="caution">
    <text evidence="4">The sequence shown here is derived from an EMBL/GenBank/DDBJ whole genome shotgun (WGS) entry which is preliminary data.</text>
</comment>
<dbReference type="EMBL" id="VFON01000001">
    <property type="protein sequence ID" value="TQL43306.1"/>
    <property type="molecule type" value="Genomic_DNA"/>
</dbReference>
<dbReference type="GO" id="GO:0019262">
    <property type="term" value="P:N-acetylneuraminate catabolic process"/>
    <property type="evidence" value="ECO:0007669"/>
    <property type="project" value="TreeGrafter"/>
</dbReference>
<dbReference type="Proteomes" id="UP000319094">
    <property type="component" value="Unassembled WGS sequence"/>
</dbReference>
<dbReference type="GO" id="GO:0004342">
    <property type="term" value="F:glucosamine-6-phosphate deaminase activity"/>
    <property type="evidence" value="ECO:0007669"/>
    <property type="project" value="InterPro"/>
</dbReference>
<dbReference type="InterPro" id="IPR037171">
    <property type="entry name" value="NagB/RpiA_transferase-like"/>
</dbReference>
<protein>
    <submittedName>
        <fullName evidence="4">Glucosamine-6-phosphate deaminase</fullName>
    </submittedName>
</protein>
<dbReference type="Pfam" id="PF01182">
    <property type="entry name" value="Glucosamine_iso"/>
    <property type="match status" value="1"/>
</dbReference>
<dbReference type="CDD" id="cd01399">
    <property type="entry name" value="GlcN6P_deaminase"/>
    <property type="match status" value="1"/>
</dbReference>
<sequence length="246" mass="25383">MHIHVFSSEAELAEAAAGRIVDRVRQDAGAVVGLATGSSPVAVYAAWGRQARAAGLDQSGVRGFALDEYLGLEPEDPRSYHAVIRRDAVAGAGLDADLVRIPDGSGAPGAAEAYEQAIRDAGGIDVQVLGIGRNGHLGFNEPGAAADSRTRVVELAEATIEDNARFFERADDVPTEAITQGLGTIFEARELLVIAVGAAKAAAVAAAIEGEETELVPASRLRNHANVHWFIDEAAASGLSAAPAAT</sequence>
<dbReference type="PROSITE" id="PS01161">
    <property type="entry name" value="GLC_GALNAC_ISOMERASE"/>
    <property type="match status" value="1"/>
</dbReference>
<dbReference type="OrthoDB" id="9791139at2"/>
<dbReference type="PANTHER" id="PTHR11280">
    <property type="entry name" value="GLUCOSAMINE-6-PHOSPHATE ISOMERASE"/>
    <property type="match status" value="1"/>
</dbReference>
<accession>A0A542Y5H0</accession>
<dbReference type="GO" id="GO:0005975">
    <property type="term" value="P:carbohydrate metabolic process"/>
    <property type="evidence" value="ECO:0007669"/>
    <property type="project" value="InterPro"/>
</dbReference>
<evidence type="ECO:0000313" key="4">
    <source>
        <dbReference type="EMBL" id="TQL43306.1"/>
    </source>
</evidence>
<feature type="domain" description="Glucosamine/galactosamine-6-phosphate isomerase" evidence="3">
    <location>
        <begin position="10"/>
        <end position="229"/>
    </location>
</feature>
<dbReference type="AlphaFoldDB" id="A0A542Y5H0"/>
<keyword evidence="1" id="KW-0378">Hydrolase</keyword>
<dbReference type="SUPFAM" id="SSF100950">
    <property type="entry name" value="NagB/RpiA/CoA transferase-like"/>
    <property type="match status" value="1"/>
</dbReference>
<keyword evidence="5" id="KW-1185">Reference proteome</keyword>